<dbReference type="OrthoDB" id="364892at2759"/>
<dbReference type="ExpressionAtlas" id="A0A5S9XPZ0">
    <property type="expression patterns" value="baseline and differential"/>
</dbReference>
<feature type="domain" description="116kDa U5 small nuclear ribonucleoprotein component N-terminal" evidence="1">
    <location>
        <begin position="15"/>
        <end position="56"/>
    </location>
</feature>
<organism evidence="2 3">
    <name type="scientific">Arabidopsis thaliana</name>
    <name type="common">Mouse-ear cress</name>
    <dbReference type="NCBI Taxonomy" id="3702"/>
    <lineage>
        <taxon>Eukaryota</taxon>
        <taxon>Viridiplantae</taxon>
        <taxon>Streptophyta</taxon>
        <taxon>Embryophyta</taxon>
        <taxon>Tracheophyta</taxon>
        <taxon>Spermatophyta</taxon>
        <taxon>Magnoliopsida</taxon>
        <taxon>eudicotyledons</taxon>
        <taxon>Gunneridae</taxon>
        <taxon>Pentapetalae</taxon>
        <taxon>rosids</taxon>
        <taxon>malvids</taxon>
        <taxon>Brassicales</taxon>
        <taxon>Brassicaceae</taxon>
        <taxon>Camelineae</taxon>
        <taxon>Arabidopsis</taxon>
    </lineage>
</organism>
<proteinExistence type="predicted"/>
<evidence type="ECO:0000313" key="3">
    <source>
        <dbReference type="Proteomes" id="UP000434276"/>
    </source>
</evidence>
<protein>
    <recommendedName>
        <fullName evidence="1">116kDa U5 small nuclear ribonucleoprotein component N-terminal domain-containing protein</fullName>
    </recommendedName>
</protein>
<evidence type="ECO:0000313" key="2">
    <source>
        <dbReference type="EMBL" id="CAA0393736.1"/>
    </source>
</evidence>
<dbReference type="AlphaFoldDB" id="A0A5S9XPZ0"/>
<evidence type="ECO:0000259" key="1">
    <source>
        <dbReference type="Pfam" id="PF16004"/>
    </source>
</evidence>
<gene>
    <name evidence="2" type="ORF">C24_LOCUS17153</name>
</gene>
<reference evidence="2 3" key="1">
    <citation type="submission" date="2019-12" db="EMBL/GenBank/DDBJ databases">
        <authorList>
            <person name="Jiao W.-B."/>
            <person name="Schneeberger K."/>
        </authorList>
    </citation>
    <scope>NUCLEOTIDE SEQUENCE [LARGE SCALE GENOMIC DNA]</scope>
    <source>
        <strain evidence="3">cv. C24</strain>
    </source>
</reference>
<dbReference type="Proteomes" id="UP000434276">
    <property type="component" value="Unassembled WGS sequence"/>
</dbReference>
<sequence length="98" mass="11242">MANMDGWIITINDVEIENQIVLPDDKKYYPTLEEVYDEQPLEQPIIKPVRDIRFEVGVSFHARSRAYKECCSCGSTSSENCLHGHVGNADTSYVYFFC</sequence>
<name>A0A5S9XPZ0_ARATH</name>
<dbReference type="InterPro" id="IPR031950">
    <property type="entry name" value="EFTUD2_N"/>
</dbReference>
<dbReference type="Pfam" id="PF16004">
    <property type="entry name" value="EFTUD2"/>
    <property type="match status" value="1"/>
</dbReference>
<dbReference type="EMBL" id="CACSHJ010000095">
    <property type="protein sequence ID" value="CAA0393736.1"/>
    <property type="molecule type" value="Genomic_DNA"/>
</dbReference>
<accession>A0A5S9XPZ0</accession>